<dbReference type="SUPFAM" id="SSF50331">
    <property type="entry name" value="MOP-like"/>
    <property type="match status" value="1"/>
</dbReference>
<gene>
    <name evidence="5" type="ORF">A4R26_23255</name>
</gene>
<accession>A0A1V9FI62</accession>
<evidence type="ECO:0000313" key="5">
    <source>
        <dbReference type="EMBL" id="OQP58020.1"/>
    </source>
</evidence>
<evidence type="ECO:0000256" key="3">
    <source>
        <dbReference type="ARBA" id="ARBA00022840"/>
    </source>
</evidence>
<keyword evidence="6" id="KW-1185">Reference proteome</keyword>
<dbReference type="InterPro" id="IPR012340">
    <property type="entry name" value="NA-bd_OB-fold"/>
</dbReference>
<dbReference type="PROSITE" id="PS00211">
    <property type="entry name" value="ABC_TRANSPORTER_1"/>
    <property type="match status" value="1"/>
</dbReference>
<organism evidence="5 6">
    <name type="scientific">Niastella populi</name>
    <dbReference type="NCBI Taxonomy" id="550983"/>
    <lineage>
        <taxon>Bacteria</taxon>
        <taxon>Pseudomonadati</taxon>
        <taxon>Bacteroidota</taxon>
        <taxon>Chitinophagia</taxon>
        <taxon>Chitinophagales</taxon>
        <taxon>Chitinophagaceae</taxon>
        <taxon>Niastella</taxon>
    </lineage>
</organism>
<dbReference type="Gene3D" id="3.40.50.300">
    <property type="entry name" value="P-loop containing nucleotide triphosphate hydrolases"/>
    <property type="match status" value="1"/>
</dbReference>
<dbReference type="Pfam" id="PF08402">
    <property type="entry name" value="TOBE_2"/>
    <property type="match status" value="1"/>
</dbReference>
<evidence type="ECO:0000256" key="2">
    <source>
        <dbReference type="ARBA" id="ARBA00022741"/>
    </source>
</evidence>
<dbReference type="GO" id="GO:0022857">
    <property type="term" value="F:transmembrane transporter activity"/>
    <property type="evidence" value="ECO:0007669"/>
    <property type="project" value="InterPro"/>
</dbReference>
<dbReference type="GO" id="GO:0005524">
    <property type="term" value="F:ATP binding"/>
    <property type="evidence" value="ECO:0007669"/>
    <property type="project" value="UniProtKB-KW"/>
</dbReference>
<evidence type="ECO:0000259" key="4">
    <source>
        <dbReference type="PROSITE" id="PS50893"/>
    </source>
</evidence>
<dbReference type="InterPro" id="IPR013611">
    <property type="entry name" value="Transp-assoc_OB_typ2"/>
</dbReference>
<dbReference type="InterPro" id="IPR003439">
    <property type="entry name" value="ABC_transporter-like_ATP-bd"/>
</dbReference>
<dbReference type="AlphaFoldDB" id="A0A1V9FI62"/>
<dbReference type="SMART" id="SM00382">
    <property type="entry name" value="AAA"/>
    <property type="match status" value="1"/>
</dbReference>
<dbReference type="Pfam" id="PF00005">
    <property type="entry name" value="ABC_tran"/>
    <property type="match status" value="1"/>
</dbReference>
<dbReference type="PANTHER" id="PTHR42781:SF4">
    <property type="entry name" value="SPERMIDINE_PUTRESCINE IMPORT ATP-BINDING PROTEIN POTA"/>
    <property type="match status" value="1"/>
</dbReference>
<dbReference type="PANTHER" id="PTHR42781">
    <property type="entry name" value="SPERMIDINE/PUTRESCINE IMPORT ATP-BINDING PROTEIN POTA"/>
    <property type="match status" value="1"/>
</dbReference>
<dbReference type="InterPro" id="IPR003593">
    <property type="entry name" value="AAA+_ATPase"/>
</dbReference>
<feature type="domain" description="ABC transporter" evidence="4">
    <location>
        <begin position="4"/>
        <end position="231"/>
    </location>
</feature>
<dbReference type="InterPro" id="IPR027417">
    <property type="entry name" value="P-loop_NTPase"/>
</dbReference>
<proteinExistence type="predicted"/>
<dbReference type="InterPro" id="IPR017871">
    <property type="entry name" value="ABC_transporter-like_CS"/>
</dbReference>
<evidence type="ECO:0000313" key="6">
    <source>
        <dbReference type="Proteomes" id="UP000192276"/>
    </source>
</evidence>
<comment type="caution">
    <text evidence="5">The sequence shown here is derived from an EMBL/GenBank/DDBJ whole genome shotgun (WGS) entry which is preliminary data.</text>
</comment>
<dbReference type="Gene3D" id="2.40.50.140">
    <property type="entry name" value="Nucleic acid-binding proteins"/>
    <property type="match status" value="1"/>
</dbReference>
<dbReference type="RefSeq" id="WP_081166605.1">
    <property type="nucleotide sequence ID" value="NZ_LWBP01000189.1"/>
</dbReference>
<sequence length="324" mass="36066">MALLKVSGIGKQLNGNVVLQDISFSQKKFRKLAIVGESGSGKSTLLKIIGGLIQPDSGDVLFEDKHVEGPNERLIPGHPQMAYLSQHFELRNNYRVEEILEYANTLPESEAQSLYEICHIKHLLKRKTDQISGGEKQRIAMARLLTGAPKLFLLDEPFSNLDNLHRNTLRSVIRAMGEKLGITFLIVSHDPADALGWADEIIVMKNGQIIQQDIPETVYRQPVNEYAAGLFGTYNVFAKTEAARFGEIPKAYGNRKQYFIRPEAFTLAVKKSKTAVAGKVTDVAFLGSGYEVEVALPESMVIVRTDNGDLKFGDDVYVSFRKHS</sequence>
<keyword evidence="2" id="KW-0547">Nucleotide-binding</keyword>
<dbReference type="EMBL" id="LWBP01000189">
    <property type="protein sequence ID" value="OQP58020.1"/>
    <property type="molecule type" value="Genomic_DNA"/>
</dbReference>
<evidence type="ECO:0000256" key="1">
    <source>
        <dbReference type="ARBA" id="ARBA00022448"/>
    </source>
</evidence>
<dbReference type="InterPro" id="IPR050093">
    <property type="entry name" value="ABC_SmlMolc_Importer"/>
</dbReference>
<reference evidence="6" key="1">
    <citation type="submission" date="2016-04" db="EMBL/GenBank/DDBJ databases">
        <authorList>
            <person name="Chen L."/>
            <person name="Zhuang W."/>
            <person name="Wang G."/>
        </authorList>
    </citation>
    <scope>NUCLEOTIDE SEQUENCE [LARGE SCALE GENOMIC DNA]</scope>
    <source>
        <strain evidence="6">208</strain>
    </source>
</reference>
<dbReference type="OrthoDB" id="9802264at2"/>
<protein>
    <submittedName>
        <fullName evidence="5">ABC transporter</fullName>
    </submittedName>
</protein>
<dbReference type="InterPro" id="IPR008995">
    <property type="entry name" value="Mo/tungstate-bd_C_term_dom"/>
</dbReference>
<keyword evidence="3" id="KW-0067">ATP-binding</keyword>
<dbReference type="GO" id="GO:0016887">
    <property type="term" value="F:ATP hydrolysis activity"/>
    <property type="evidence" value="ECO:0007669"/>
    <property type="project" value="InterPro"/>
</dbReference>
<dbReference type="GO" id="GO:0043190">
    <property type="term" value="C:ATP-binding cassette (ABC) transporter complex"/>
    <property type="evidence" value="ECO:0007669"/>
    <property type="project" value="InterPro"/>
</dbReference>
<name>A0A1V9FI62_9BACT</name>
<dbReference type="STRING" id="550983.A4R26_23255"/>
<dbReference type="Proteomes" id="UP000192276">
    <property type="component" value="Unassembled WGS sequence"/>
</dbReference>
<dbReference type="SUPFAM" id="SSF52540">
    <property type="entry name" value="P-loop containing nucleoside triphosphate hydrolases"/>
    <property type="match status" value="1"/>
</dbReference>
<dbReference type="PROSITE" id="PS50893">
    <property type="entry name" value="ABC_TRANSPORTER_2"/>
    <property type="match status" value="1"/>
</dbReference>
<keyword evidence="1" id="KW-0813">Transport</keyword>